<dbReference type="EMBL" id="APHR01000054">
    <property type="protein sequence ID" value="EMR12514.1"/>
    <property type="molecule type" value="Genomic_DNA"/>
</dbReference>
<dbReference type="PROSITE" id="PS52050">
    <property type="entry name" value="WYL"/>
    <property type="match status" value="1"/>
</dbReference>
<dbReference type="eggNOG" id="COG2378">
    <property type="taxonomic scope" value="Bacteria"/>
</dbReference>
<accession>M7PPX1</accession>
<dbReference type="Proteomes" id="UP000012019">
    <property type="component" value="Unassembled WGS sequence"/>
</dbReference>
<evidence type="ECO:0000259" key="2">
    <source>
        <dbReference type="Pfam" id="PF25583"/>
    </source>
</evidence>
<dbReference type="Pfam" id="PF25583">
    <property type="entry name" value="WCX"/>
    <property type="match status" value="1"/>
</dbReference>
<dbReference type="PANTHER" id="PTHR34580">
    <property type="match status" value="1"/>
</dbReference>
<evidence type="ECO:0000259" key="1">
    <source>
        <dbReference type="Pfam" id="PF13280"/>
    </source>
</evidence>
<evidence type="ECO:0000313" key="4">
    <source>
        <dbReference type="Proteomes" id="UP000012019"/>
    </source>
</evidence>
<dbReference type="AlphaFoldDB" id="M7PPX1"/>
<reference evidence="3 4" key="1">
    <citation type="journal article" date="2013" name="Genome Announc.">
        <title>Draft Genome Sequence of Methylophaga lonarensis MPLT, a Haloalkaliphilic (Non-Methane-Utilizing) Methylotroph.</title>
        <authorList>
            <person name="Shetty S.A."/>
            <person name="Marathe N.P."/>
            <person name="Munot H."/>
            <person name="Antony C.P."/>
            <person name="Dhotre D.P."/>
            <person name="Murrell J.C."/>
            <person name="Shouche Y.S."/>
        </authorList>
    </citation>
    <scope>NUCLEOTIDE SEQUENCE [LARGE SCALE GENOMIC DNA]</scope>
    <source>
        <strain evidence="3 4">MPL</strain>
    </source>
</reference>
<proteinExistence type="predicted"/>
<dbReference type="PATRIC" id="fig|1286106.3.peg.2005"/>
<dbReference type="InterPro" id="IPR026881">
    <property type="entry name" value="WYL_dom"/>
</dbReference>
<gene>
    <name evidence="3" type="ORF">MPL1_10017</name>
</gene>
<feature type="domain" description="WCX" evidence="2">
    <location>
        <begin position="242"/>
        <end position="315"/>
    </location>
</feature>
<dbReference type="OrthoDB" id="9807255at2"/>
<dbReference type="Pfam" id="PF13280">
    <property type="entry name" value="WYL"/>
    <property type="match status" value="1"/>
</dbReference>
<sequence length="320" mass="37768">MDFAHIYELHKLLKGRRYPIPLDEILHKLECSRSTFHRIREHMSDYLGAPITNQRGEGYIYDLKSDESYELPGLWFSAKEIISLALLEQLSETLQPDVVKQLLQPVSERLHQLLDKQHISQHDWQSRIKVASQWQRICEPEHFINVAHALLKRQQLEIDYWQWQTDSTETRIISPQRLVYYRDNWYLDAWCHKREALRTFSVDAIHQSKKTSEIAKDIDPDQLNAHVMPGYGIFAGDVTGIAELKFSKAISKRTSRESWHPDQQANWTEQGEYLLSVPYSDPRELIRDILRFGSDIEVIKPESLREEIKNELQKTLKKYC</sequence>
<comment type="caution">
    <text evidence="3">The sequence shown here is derived from an EMBL/GenBank/DDBJ whole genome shotgun (WGS) entry which is preliminary data.</text>
</comment>
<dbReference type="STRING" id="1286106.MPL1_10017"/>
<protein>
    <submittedName>
        <fullName evidence="3">Transcriptional regulator</fullName>
    </submittedName>
</protein>
<name>M7PPX1_9GAMM</name>
<feature type="domain" description="WYL" evidence="1">
    <location>
        <begin position="142"/>
        <end position="207"/>
    </location>
</feature>
<keyword evidence="4" id="KW-1185">Reference proteome</keyword>
<dbReference type="InterPro" id="IPR057727">
    <property type="entry name" value="WCX_dom"/>
</dbReference>
<organism evidence="3 4">
    <name type="scientific">Methylophaga lonarensis MPL</name>
    <dbReference type="NCBI Taxonomy" id="1286106"/>
    <lineage>
        <taxon>Bacteria</taxon>
        <taxon>Pseudomonadati</taxon>
        <taxon>Pseudomonadota</taxon>
        <taxon>Gammaproteobacteria</taxon>
        <taxon>Thiotrichales</taxon>
        <taxon>Piscirickettsiaceae</taxon>
        <taxon>Methylophaga</taxon>
    </lineage>
</organism>
<dbReference type="PANTHER" id="PTHR34580:SF3">
    <property type="entry name" value="PROTEIN PAFB"/>
    <property type="match status" value="1"/>
</dbReference>
<dbReference type="InterPro" id="IPR051534">
    <property type="entry name" value="CBASS_pafABC_assoc_protein"/>
</dbReference>
<evidence type="ECO:0000313" key="3">
    <source>
        <dbReference type="EMBL" id="EMR12514.1"/>
    </source>
</evidence>
<dbReference type="RefSeq" id="WP_009726973.1">
    <property type="nucleotide sequence ID" value="NZ_APHR01000054.1"/>
</dbReference>